<dbReference type="InterPro" id="IPR015495">
    <property type="entry name" value="Myb_TF_plants"/>
</dbReference>
<sequence length="245" mass="27619">MGRNPCPEGRLNRGAWTSDEDQLLREYVRNHGEGKWGKVAKETGLKRCGKSCRLRWLNYLRPGIKRGNITEDEEDLIIRLHKLLGNRWSLIAGRLPGRTDNEIKNYWNSTLRKKIEDKSKPSKNEDKKTIKGTCSTMVMKLGSCTDTPPQQNNVTNITGLVIEPSVSKERNNLLMKNMIEESDSDECLLPIASSCDWDLMLDLNGEQISLSDFLHTDFSNIIHVDGSSPSSSAEAAFLSEAVLRN</sequence>
<evidence type="ECO:0000256" key="8">
    <source>
        <dbReference type="ARBA" id="ARBA00083772"/>
    </source>
</evidence>
<evidence type="ECO:0000259" key="9">
    <source>
        <dbReference type="PROSITE" id="PS50090"/>
    </source>
</evidence>
<dbReference type="PROSITE" id="PS50090">
    <property type="entry name" value="MYB_LIKE"/>
    <property type="match status" value="2"/>
</dbReference>
<comment type="caution">
    <text evidence="11">The sequence shown here is derived from an EMBL/GenBank/DDBJ whole genome shotgun (WGS) entry which is preliminary data.</text>
</comment>
<dbReference type="InterPro" id="IPR001005">
    <property type="entry name" value="SANT/Myb"/>
</dbReference>
<dbReference type="InterPro" id="IPR017930">
    <property type="entry name" value="Myb_dom"/>
</dbReference>
<accession>A0A6A6K9G5</accession>
<keyword evidence="6" id="KW-0804">Transcription</keyword>
<keyword evidence="5" id="KW-0010">Activator</keyword>
<dbReference type="SMART" id="SM00717">
    <property type="entry name" value="SANT"/>
    <property type="match status" value="2"/>
</dbReference>
<dbReference type="InterPro" id="IPR009057">
    <property type="entry name" value="Homeodomain-like_sf"/>
</dbReference>
<dbReference type="Gene3D" id="1.10.10.60">
    <property type="entry name" value="Homeodomain-like"/>
    <property type="match status" value="2"/>
</dbReference>
<feature type="domain" description="Myb-like" evidence="9">
    <location>
        <begin position="8"/>
        <end position="60"/>
    </location>
</feature>
<evidence type="ECO:0000256" key="2">
    <source>
        <dbReference type="ARBA" id="ARBA00022737"/>
    </source>
</evidence>
<dbReference type="PROSITE" id="PS51294">
    <property type="entry name" value="HTH_MYB"/>
    <property type="match status" value="2"/>
</dbReference>
<keyword evidence="2" id="KW-0677">Repeat</keyword>
<dbReference type="PANTHER" id="PTHR47999:SF96">
    <property type="entry name" value="TRANSCRIPTION REPRESSOR MYB6-LIKE"/>
    <property type="match status" value="1"/>
</dbReference>
<keyword evidence="4" id="KW-0238">DNA-binding</keyword>
<dbReference type="FunFam" id="1.10.10.60:FF:000001">
    <property type="entry name" value="MYB-related transcription factor"/>
    <property type="match status" value="1"/>
</dbReference>
<evidence type="ECO:0000256" key="3">
    <source>
        <dbReference type="ARBA" id="ARBA00023015"/>
    </source>
</evidence>
<dbReference type="EMBL" id="JAAGAX010000018">
    <property type="protein sequence ID" value="KAF2285035.1"/>
    <property type="molecule type" value="Genomic_DNA"/>
</dbReference>
<name>A0A6A6K9G5_HEVBR</name>
<feature type="domain" description="HTH myb-type" evidence="10">
    <location>
        <begin position="10"/>
        <end position="60"/>
    </location>
</feature>
<comment type="subcellular location">
    <subcellularLocation>
        <location evidence="1">Nucleus</location>
    </subcellularLocation>
</comment>
<dbReference type="SUPFAM" id="SSF46689">
    <property type="entry name" value="Homeodomain-like"/>
    <property type="match status" value="1"/>
</dbReference>
<evidence type="ECO:0000259" key="10">
    <source>
        <dbReference type="PROSITE" id="PS51294"/>
    </source>
</evidence>
<dbReference type="GO" id="GO:0003677">
    <property type="term" value="F:DNA binding"/>
    <property type="evidence" value="ECO:0007669"/>
    <property type="project" value="UniProtKB-KW"/>
</dbReference>
<dbReference type="Proteomes" id="UP000467840">
    <property type="component" value="Chromosome 12"/>
</dbReference>
<dbReference type="GO" id="GO:0005634">
    <property type="term" value="C:nucleus"/>
    <property type="evidence" value="ECO:0007669"/>
    <property type="project" value="UniProtKB-SubCell"/>
</dbReference>
<feature type="domain" description="HTH myb-type" evidence="10">
    <location>
        <begin position="61"/>
        <end position="115"/>
    </location>
</feature>
<dbReference type="AlphaFoldDB" id="A0A6A6K9G5"/>
<reference evidence="11 12" key="1">
    <citation type="journal article" date="2020" name="Mol. Plant">
        <title>The Chromosome-Based Rubber Tree Genome Provides New Insights into Spurge Genome Evolution and Rubber Biosynthesis.</title>
        <authorList>
            <person name="Liu J."/>
            <person name="Shi C."/>
            <person name="Shi C.C."/>
            <person name="Li W."/>
            <person name="Zhang Q.J."/>
            <person name="Zhang Y."/>
            <person name="Li K."/>
            <person name="Lu H.F."/>
            <person name="Shi C."/>
            <person name="Zhu S.T."/>
            <person name="Xiao Z.Y."/>
            <person name="Nan H."/>
            <person name="Yue Y."/>
            <person name="Zhu X.G."/>
            <person name="Wu Y."/>
            <person name="Hong X.N."/>
            <person name="Fan G.Y."/>
            <person name="Tong Y."/>
            <person name="Zhang D."/>
            <person name="Mao C.L."/>
            <person name="Liu Y.L."/>
            <person name="Hao S.J."/>
            <person name="Liu W.Q."/>
            <person name="Lv M.Q."/>
            <person name="Zhang H.B."/>
            <person name="Liu Y."/>
            <person name="Hu-Tang G.R."/>
            <person name="Wang J.P."/>
            <person name="Wang J.H."/>
            <person name="Sun Y.H."/>
            <person name="Ni S.B."/>
            <person name="Chen W.B."/>
            <person name="Zhang X.C."/>
            <person name="Jiao Y.N."/>
            <person name="Eichler E.E."/>
            <person name="Li G.H."/>
            <person name="Liu X."/>
            <person name="Gao L.Z."/>
        </authorList>
    </citation>
    <scope>NUCLEOTIDE SEQUENCE [LARGE SCALE GENOMIC DNA]</scope>
    <source>
        <strain evidence="12">cv. GT1</strain>
        <tissue evidence="11">Leaf</tissue>
    </source>
</reference>
<evidence type="ECO:0000256" key="4">
    <source>
        <dbReference type="ARBA" id="ARBA00023125"/>
    </source>
</evidence>
<keyword evidence="7" id="KW-0539">Nucleus</keyword>
<protein>
    <recommendedName>
        <fullName evidence="8">Myb-related protein 123</fullName>
    </recommendedName>
</protein>
<feature type="domain" description="Myb-like" evidence="9">
    <location>
        <begin position="61"/>
        <end position="111"/>
    </location>
</feature>
<evidence type="ECO:0000256" key="7">
    <source>
        <dbReference type="ARBA" id="ARBA00023242"/>
    </source>
</evidence>
<gene>
    <name evidence="11" type="ORF">GH714_037442</name>
</gene>
<evidence type="ECO:0000256" key="5">
    <source>
        <dbReference type="ARBA" id="ARBA00023159"/>
    </source>
</evidence>
<keyword evidence="12" id="KW-1185">Reference proteome</keyword>
<organism evidence="11 12">
    <name type="scientific">Hevea brasiliensis</name>
    <name type="common">Para rubber tree</name>
    <name type="synonym">Siphonia brasiliensis</name>
    <dbReference type="NCBI Taxonomy" id="3981"/>
    <lineage>
        <taxon>Eukaryota</taxon>
        <taxon>Viridiplantae</taxon>
        <taxon>Streptophyta</taxon>
        <taxon>Embryophyta</taxon>
        <taxon>Tracheophyta</taxon>
        <taxon>Spermatophyta</taxon>
        <taxon>Magnoliopsida</taxon>
        <taxon>eudicotyledons</taxon>
        <taxon>Gunneridae</taxon>
        <taxon>Pentapetalae</taxon>
        <taxon>rosids</taxon>
        <taxon>fabids</taxon>
        <taxon>Malpighiales</taxon>
        <taxon>Euphorbiaceae</taxon>
        <taxon>Crotonoideae</taxon>
        <taxon>Micrandreae</taxon>
        <taxon>Hevea</taxon>
    </lineage>
</organism>
<proteinExistence type="predicted"/>
<dbReference type="CDD" id="cd00167">
    <property type="entry name" value="SANT"/>
    <property type="match status" value="2"/>
</dbReference>
<evidence type="ECO:0000256" key="6">
    <source>
        <dbReference type="ARBA" id="ARBA00023163"/>
    </source>
</evidence>
<keyword evidence="3" id="KW-0805">Transcription regulation</keyword>
<dbReference type="FunFam" id="1.10.10.60:FF:000302">
    <property type="entry name" value="Transcription factor TT2"/>
    <property type="match status" value="1"/>
</dbReference>
<dbReference type="PANTHER" id="PTHR47999">
    <property type="entry name" value="TRANSCRIPTION FACTOR MYB8-RELATED-RELATED"/>
    <property type="match status" value="1"/>
</dbReference>
<evidence type="ECO:0000313" key="11">
    <source>
        <dbReference type="EMBL" id="KAF2285035.1"/>
    </source>
</evidence>
<dbReference type="Pfam" id="PF00249">
    <property type="entry name" value="Myb_DNA-binding"/>
    <property type="match status" value="2"/>
</dbReference>
<evidence type="ECO:0000313" key="12">
    <source>
        <dbReference type="Proteomes" id="UP000467840"/>
    </source>
</evidence>
<evidence type="ECO:0000256" key="1">
    <source>
        <dbReference type="ARBA" id="ARBA00004123"/>
    </source>
</evidence>